<keyword evidence="2" id="KW-0560">Oxidoreductase</keyword>
<name>A0A934WY64_9BACT</name>
<accession>A0A934WY64</accession>
<dbReference type="InterPro" id="IPR002347">
    <property type="entry name" value="SDR_fam"/>
</dbReference>
<dbReference type="AlphaFoldDB" id="A0A934WY64"/>
<evidence type="ECO:0000313" key="3">
    <source>
        <dbReference type="EMBL" id="MBK6265319.1"/>
    </source>
</evidence>
<dbReference type="RefSeq" id="WP_201430987.1">
    <property type="nucleotide sequence ID" value="NZ_JAEQBW010000003.1"/>
</dbReference>
<dbReference type="PRINTS" id="PR00080">
    <property type="entry name" value="SDRFAMILY"/>
</dbReference>
<dbReference type="EMBL" id="JAEQBW010000003">
    <property type="protein sequence ID" value="MBK6265319.1"/>
    <property type="molecule type" value="Genomic_DNA"/>
</dbReference>
<evidence type="ECO:0000256" key="1">
    <source>
        <dbReference type="ARBA" id="ARBA00006484"/>
    </source>
</evidence>
<dbReference type="PRINTS" id="PR00081">
    <property type="entry name" value="GDHRDH"/>
</dbReference>
<proteinExistence type="inferred from homology"/>
<evidence type="ECO:0000256" key="2">
    <source>
        <dbReference type="ARBA" id="ARBA00023002"/>
    </source>
</evidence>
<gene>
    <name evidence="3" type="ORF">JKA74_09725</name>
</gene>
<dbReference type="Pfam" id="PF13561">
    <property type="entry name" value="adh_short_C2"/>
    <property type="match status" value="1"/>
</dbReference>
<comment type="similarity">
    <text evidence="1">Belongs to the short-chain dehydrogenases/reductases (SDR) family.</text>
</comment>
<dbReference type="FunFam" id="3.40.50.720:FF:000084">
    <property type="entry name" value="Short-chain dehydrogenase reductase"/>
    <property type="match status" value="1"/>
</dbReference>
<keyword evidence="4" id="KW-1185">Reference proteome</keyword>
<dbReference type="Gene3D" id="3.40.50.720">
    <property type="entry name" value="NAD(P)-binding Rossmann-like Domain"/>
    <property type="match status" value="1"/>
</dbReference>
<comment type="caution">
    <text evidence="3">The sequence shown here is derived from an EMBL/GenBank/DDBJ whole genome shotgun (WGS) entry which is preliminary data.</text>
</comment>
<protein>
    <submittedName>
        <fullName evidence="3">SDR family oxidoreductase</fullName>
    </submittedName>
</protein>
<dbReference type="SUPFAM" id="SSF51735">
    <property type="entry name" value="NAD(P)-binding Rossmann-fold domains"/>
    <property type="match status" value="1"/>
</dbReference>
<reference evidence="3" key="1">
    <citation type="submission" date="2021-01" db="EMBL/GenBank/DDBJ databases">
        <title>Marivirga aurantiaca sp. nov., isolated from intertidal surface sediments.</title>
        <authorList>
            <person name="Zhang M."/>
        </authorList>
    </citation>
    <scope>NUCLEOTIDE SEQUENCE</scope>
    <source>
        <strain evidence="3">S37H4</strain>
    </source>
</reference>
<dbReference type="Proteomes" id="UP000611723">
    <property type="component" value="Unassembled WGS sequence"/>
</dbReference>
<dbReference type="PANTHER" id="PTHR43639">
    <property type="entry name" value="OXIDOREDUCTASE, SHORT-CHAIN DEHYDROGENASE/REDUCTASE FAMILY (AFU_ORTHOLOGUE AFUA_5G02870)"/>
    <property type="match status" value="1"/>
</dbReference>
<evidence type="ECO:0000313" key="4">
    <source>
        <dbReference type="Proteomes" id="UP000611723"/>
    </source>
</evidence>
<organism evidence="3 4">
    <name type="scientific">Marivirga aurantiaca</name>
    <dbReference type="NCBI Taxonomy" id="2802615"/>
    <lineage>
        <taxon>Bacteria</taxon>
        <taxon>Pseudomonadati</taxon>
        <taxon>Bacteroidota</taxon>
        <taxon>Cytophagia</taxon>
        <taxon>Cytophagales</taxon>
        <taxon>Marivirgaceae</taxon>
        <taxon>Marivirga</taxon>
    </lineage>
</organism>
<dbReference type="PANTHER" id="PTHR43639:SF1">
    <property type="entry name" value="SHORT-CHAIN DEHYDROGENASE_REDUCTASE FAMILY PROTEIN"/>
    <property type="match status" value="1"/>
</dbReference>
<dbReference type="GO" id="GO:0016491">
    <property type="term" value="F:oxidoreductase activity"/>
    <property type="evidence" value="ECO:0007669"/>
    <property type="project" value="UniProtKB-KW"/>
</dbReference>
<dbReference type="InterPro" id="IPR036291">
    <property type="entry name" value="NAD(P)-bd_dom_sf"/>
</dbReference>
<sequence length="255" mass="27517">MNSKPKIAIVTGGSKGIGKSIALQLASEGTLVIIQYCKDKDQATDTLHNIQAAGGIAYLVQADFSKPEEAENFFEEKIDPITKEINKEDTHFDILVNNAGVFKEGDIHSVTADEFDFIFNVNAKSVLLLMKQAFSRINSGGRIINISSGASVQADSKSLLYGLSKSVIDNLTLALTAEYGKIGVTVNAIAPGPTETAMVKEFSNEMAKKFIGRKTALNRIGQPNDIAKVVSFLISENGEWVNGTRLEVNGGYNKI</sequence>